<proteinExistence type="predicted"/>
<keyword evidence="1" id="KW-0472">Membrane</keyword>
<feature type="transmembrane region" description="Helical" evidence="1">
    <location>
        <begin position="21"/>
        <end position="46"/>
    </location>
</feature>
<protein>
    <submittedName>
        <fullName evidence="2">Uncharacterized protein</fullName>
    </submittedName>
</protein>
<gene>
    <name evidence="2" type="ORF">HPHPP4_1169</name>
</gene>
<keyword evidence="1" id="KW-1133">Transmembrane helix</keyword>
<keyword evidence="1" id="KW-0812">Transmembrane</keyword>
<accession>I9WDM3</accession>
<organism evidence="2 3">
    <name type="scientific">Helicobacter pylori Hp P-4</name>
    <dbReference type="NCBI Taxonomy" id="992075"/>
    <lineage>
        <taxon>Bacteria</taxon>
        <taxon>Pseudomonadati</taxon>
        <taxon>Campylobacterota</taxon>
        <taxon>Epsilonproteobacteria</taxon>
        <taxon>Campylobacterales</taxon>
        <taxon>Helicobacteraceae</taxon>
        <taxon>Helicobacter</taxon>
    </lineage>
</organism>
<reference evidence="2 3" key="1">
    <citation type="journal article" date="2013" name="Pathog. Dis.">
        <title>Genome sequences of 65 Helicobacter pylori strains isolated from asymptomatic individuals and patients with gastric cancer, peptic ulcer disease, or gastritis.</title>
        <authorList>
            <person name="Blanchard T.G."/>
            <person name="Czinn S.J."/>
            <person name="Correa P."/>
            <person name="Nakazawa T."/>
            <person name="Keelan M."/>
            <person name="Morningstar L."/>
            <person name="Santana-Cruz I."/>
            <person name="Maroo A."/>
            <person name="McCracken C."/>
            <person name="Shefchek K."/>
            <person name="Daugherty S."/>
            <person name="Song Y."/>
            <person name="Fraser C.M."/>
            <person name="Fricke W.F."/>
        </authorList>
    </citation>
    <scope>NUCLEOTIDE SEQUENCE [LARGE SCALE GENOMIC DNA]</scope>
    <source>
        <strain evidence="2 3">Hp P-4</strain>
    </source>
</reference>
<dbReference type="AlphaFoldDB" id="I9WDM3"/>
<evidence type="ECO:0000256" key="1">
    <source>
        <dbReference type="SAM" id="Phobius"/>
    </source>
</evidence>
<evidence type="ECO:0000313" key="2">
    <source>
        <dbReference type="EMBL" id="EJC02075.1"/>
    </source>
</evidence>
<name>I9WDM3_HELPX</name>
<sequence length="48" mass="5138">MAKIPKRAEFGLLKMKFLEMLGISVLVLALGISFIIAVCFSLGALLNG</sequence>
<dbReference type="PATRIC" id="fig|992075.3.peg.1144"/>
<comment type="caution">
    <text evidence="2">The sequence shown here is derived from an EMBL/GenBank/DDBJ whole genome shotgun (WGS) entry which is preliminary data.</text>
</comment>
<dbReference type="EMBL" id="AKPL01000003">
    <property type="protein sequence ID" value="EJC02075.1"/>
    <property type="molecule type" value="Genomic_DNA"/>
</dbReference>
<evidence type="ECO:0000313" key="3">
    <source>
        <dbReference type="Proteomes" id="UP000004561"/>
    </source>
</evidence>
<dbReference type="Proteomes" id="UP000004561">
    <property type="component" value="Unassembled WGS sequence"/>
</dbReference>